<evidence type="ECO:0000313" key="4">
    <source>
        <dbReference type="Proteomes" id="UP000018227"/>
    </source>
</evidence>
<organism evidence="3 4">
    <name type="scientific">Catonella morbi ATCC 51271</name>
    <dbReference type="NCBI Taxonomy" id="592026"/>
    <lineage>
        <taxon>Bacteria</taxon>
        <taxon>Bacillati</taxon>
        <taxon>Bacillota</taxon>
        <taxon>Clostridia</taxon>
        <taxon>Lachnospirales</taxon>
        <taxon>Lachnospiraceae</taxon>
        <taxon>Catonella</taxon>
    </lineage>
</organism>
<dbReference type="OrthoDB" id="212459at2"/>
<dbReference type="PANTHER" id="PTHR33744:SF15">
    <property type="entry name" value="CARBOHYDRATE DIACID REGULATOR"/>
    <property type="match status" value="1"/>
</dbReference>
<feature type="domain" description="Putative sugar diacid recognition" evidence="1">
    <location>
        <begin position="9"/>
        <end position="134"/>
    </location>
</feature>
<dbReference type="RefSeq" id="WP_023355501.1">
    <property type="nucleotide sequence ID" value="NZ_KI535369.1"/>
</dbReference>
<name>V2XK18_9FIRM</name>
<reference evidence="3 4" key="1">
    <citation type="submission" date="2013-06" db="EMBL/GenBank/DDBJ databases">
        <authorList>
            <person name="Weinstock G."/>
            <person name="Sodergren E."/>
            <person name="Clifton S."/>
            <person name="Fulton L."/>
            <person name="Fulton B."/>
            <person name="Courtney L."/>
            <person name="Fronick C."/>
            <person name="Harrison M."/>
            <person name="Strong C."/>
            <person name="Farmer C."/>
            <person name="Delahaunty K."/>
            <person name="Markovic C."/>
            <person name="Hall O."/>
            <person name="Minx P."/>
            <person name="Tomlinson C."/>
            <person name="Mitreva M."/>
            <person name="Nelson J."/>
            <person name="Hou S."/>
            <person name="Wollam A."/>
            <person name="Pepin K.H."/>
            <person name="Johnson M."/>
            <person name="Bhonagiri V."/>
            <person name="Nash W.E."/>
            <person name="Warren W."/>
            <person name="Chinwalla A."/>
            <person name="Mardis E.R."/>
            <person name="Wilson R.K."/>
        </authorList>
    </citation>
    <scope>NUCLEOTIDE SEQUENCE [LARGE SCALE GENOMIC DNA]</scope>
    <source>
        <strain evidence="3 4">ATCC 51271</strain>
    </source>
</reference>
<evidence type="ECO:0000259" key="2">
    <source>
        <dbReference type="Pfam" id="PF13556"/>
    </source>
</evidence>
<accession>V2XK18</accession>
<dbReference type="Gene3D" id="1.10.10.2840">
    <property type="entry name" value="PucR C-terminal helix-turn-helix domain"/>
    <property type="match status" value="1"/>
</dbReference>
<dbReference type="eggNOG" id="COG3835">
    <property type="taxonomic scope" value="Bacteria"/>
</dbReference>
<dbReference type="AlphaFoldDB" id="V2XK18"/>
<dbReference type="STRING" id="592026.GCWU0000282_002655"/>
<dbReference type="InterPro" id="IPR042070">
    <property type="entry name" value="PucR_C-HTH_sf"/>
</dbReference>
<evidence type="ECO:0000259" key="1">
    <source>
        <dbReference type="Pfam" id="PF05651"/>
    </source>
</evidence>
<dbReference type="InterPro" id="IPR051448">
    <property type="entry name" value="CdaR-like_regulators"/>
</dbReference>
<sequence length="366" mass="41497">MTEIISGILADEIVLAVKDVCNHDINFINPKGIIFASTDKNRVGDYHEIGKQAAATGKTIEVEPSDNFSGSKPGVNIPFIFHGEVIAVIGISGIPDEVRKFAYLAQRISGIILRENELERIEQIQKTQLNQLIRAIIHKEHINQEYLESILKKEKISDCVEYNTIVVKIDTKYNPENISLIENAVYSCFEQTGSRLFISNLSNEFVILLESIKIKNYIGLFTRLANRYEPIVKVGIGNSYPILKQYRSYKNARLAINCMMGDETLAIYDDLNLEILLGNISEEAGSLFVKRNLSALDEEDRSLLKIYFGSNMSLKETSEKLYIHKNTLQYKLDKIARLTGCNPRIFTEANVLYMALKLEQLSYVAR</sequence>
<proteinExistence type="predicted"/>
<dbReference type="Pfam" id="PF13556">
    <property type="entry name" value="HTH_30"/>
    <property type="match status" value="1"/>
</dbReference>
<gene>
    <name evidence="3" type="ORF">GCWU0000282_002655</name>
</gene>
<protein>
    <submittedName>
        <fullName evidence="3">Putative sugar diacid recognition</fullName>
    </submittedName>
</protein>
<dbReference type="InterPro" id="IPR008599">
    <property type="entry name" value="Diacid_rec"/>
</dbReference>
<dbReference type="PANTHER" id="PTHR33744">
    <property type="entry name" value="CARBOHYDRATE DIACID REGULATOR"/>
    <property type="match status" value="1"/>
</dbReference>
<keyword evidence="4" id="KW-1185">Reference proteome</keyword>
<feature type="domain" description="PucR C-terminal helix-turn-helix" evidence="2">
    <location>
        <begin position="304"/>
        <end position="358"/>
    </location>
</feature>
<dbReference type="Pfam" id="PF05651">
    <property type="entry name" value="Diacid_rec"/>
    <property type="match status" value="1"/>
</dbReference>
<dbReference type="InterPro" id="IPR025736">
    <property type="entry name" value="PucR_C-HTH_dom"/>
</dbReference>
<dbReference type="Proteomes" id="UP000018227">
    <property type="component" value="Unassembled WGS sequence"/>
</dbReference>
<evidence type="ECO:0000313" key="3">
    <source>
        <dbReference type="EMBL" id="ESL02519.1"/>
    </source>
</evidence>
<dbReference type="EMBL" id="ACIL03000016">
    <property type="protein sequence ID" value="ESL02519.1"/>
    <property type="molecule type" value="Genomic_DNA"/>
</dbReference>
<comment type="caution">
    <text evidence="3">The sequence shown here is derived from an EMBL/GenBank/DDBJ whole genome shotgun (WGS) entry which is preliminary data.</text>
</comment>
<dbReference type="HOGENOM" id="CLU_043769_1_1_9"/>